<dbReference type="AlphaFoldDB" id="A0A3B7QZY1"/>
<dbReference type="OrthoDB" id="876295at2"/>
<accession>A0A3B7QZY1</accession>
<reference evidence="1 2" key="1">
    <citation type="submission" date="2018-09" db="EMBL/GenBank/DDBJ databases">
        <title>Hymenobacter medium sp. nov., isolated from R2A medium.</title>
        <authorList>
            <person name="Yingchao G."/>
        </authorList>
    </citation>
    <scope>NUCLEOTIDE SEQUENCE [LARGE SCALE GENOMIC DNA]</scope>
    <source>
        <strain evidence="2">sh-6</strain>
    </source>
</reference>
<sequence>MQDITYIGEPVSDSATFKLLPFEMQAFMLQHNGMVAFLGGLHIRGCCHEPAWHSLREAWQGENAFWRTYSSVKQSDLPFAQDAVGNQFLLRRGEVWWLDTETGEMENLGVDFVRFIRGVELYPNDALDLQAVSMFTNLGAVLQPGELLAVYPPNCIKAENENFNLTRMPVDVRLTSLANLYQQIRRLKPGQKIRLRKDY</sequence>
<keyword evidence="2" id="KW-1185">Reference proteome</keyword>
<evidence type="ECO:0008006" key="3">
    <source>
        <dbReference type="Google" id="ProtNLM"/>
    </source>
</evidence>
<dbReference type="KEGG" id="hyh:D3Y59_06765"/>
<gene>
    <name evidence="1" type="ORF">D3Y59_06765</name>
</gene>
<proteinExistence type="predicted"/>
<name>A0A3B7QZY1_9BACT</name>
<dbReference type="Proteomes" id="UP000262802">
    <property type="component" value="Chromosome"/>
</dbReference>
<evidence type="ECO:0000313" key="2">
    <source>
        <dbReference type="Proteomes" id="UP000262802"/>
    </source>
</evidence>
<dbReference type="RefSeq" id="WP_119444361.1">
    <property type="nucleotide sequence ID" value="NZ_CP032317.1"/>
</dbReference>
<dbReference type="InterPro" id="IPR037883">
    <property type="entry name" value="Knr4/Smi1-like_sf"/>
</dbReference>
<protein>
    <recommendedName>
        <fullName evidence="3">SMI1/KNR4 family protein</fullName>
    </recommendedName>
</protein>
<dbReference type="EMBL" id="CP032317">
    <property type="protein sequence ID" value="AYA36783.1"/>
    <property type="molecule type" value="Genomic_DNA"/>
</dbReference>
<evidence type="ECO:0000313" key="1">
    <source>
        <dbReference type="EMBL" id="AYA36783.1"/>
    </source>
</evidence>
<organism evidence="1 2">
    <name type="scientific">Hymenobacter oligotrophus</name>
    <dbReference type="NCBI Taxonomy" id="2319843"/>
    <lineage>
        <taxon>Bacteria</taxon>
        <taxon>Pseudomonadati</taxon>
        <taxon>Bacteroidota</taxon>
        <taxon>Cytophagia</taxon>
        <taxon>Cytophagales</taxon>
        <taxon>Hymenobacteraceae</taxon>
        <taxon>Hymenobacter</taxon>
    </lineage>
</organism>
<dbReference type="SUPFAM" id="SSF160631">
    <property type="entry name" value="SMI1/KNR4-like"/>
    <property type="match status" value="1"/>
</dbReference>